<evidence type="ECO:0000256" key="7">
    <source>
        <dbReference type="ARBA" id="ARBA00022898"/>
    </source>
</evidence>
<dbReference type="FunFam" id="6.10.140.2150:FF:000002">
    <property type="entry name" value="Sphinganine-1-phosphate aldolase Bst1"/>
    <property type="match status" value="1"/>
</dbReference>
<evidence type="ECO:0000256" key="16">
    <source>
        <dbReference type="PIRSR" id="PIRSR602129-50"/>
    </source>
</evidence>
<evidence type="ECO:0000256" key="3">
    <source>
        <dbReference type="ARBA" id="ARBA00004760"/>
    </source>
</evidence>
<evidence type="ECO:0000256" key="1">
    <source>
        <dbReference type="ARBA" id="ARBA00001933"/>
    </source>
</evidence>
<keyword evidence="6" id="KW-0256">Endoplasmic reticulum</keyword>
<keyword evidence="5" id="KW-0812">Transmembrane</keyword>
<evidence type="ECO:0000256" key="2">
    <source>
        <dbReference type="ARBA" id="ARBA00004389"/>
    </source>
</evidence>
<dbReference type="GO" id="GO:0008117">
    <property type="term" value="F:sphinganine-1-phosphate aldolase activity"/>
    <property type="evidence" value="ECO:0007669"/>
    <property type="project" value="UniProtKB-EC"/>
</dbReference>
<dbReference type="EC" id="4.1.2.27" evidence="14"/>
<dbReference type="Gene3D" id="6.10.140.2150">
    <property type="match status" value="1"/>
</dbReference>
<evidence type="ECO:0000256" key="11">
    <source>
        <dbReference type="ARBA" id="ARBA00023136"/>
    </source>
</evidence>
<comment type="cofactor">
    <cofactor evidence="1 16 17">
        <name>pyridoxal 5'-phosphate</name>
        <dbReference type="ChEBI" id="CHEBI:597326"/>
    </cofactor>
</comment>
<evidence type="ECO:0000256" key="4">
    <source>
        <dbReference type="ARBA" id="ARBA00004991"/>
    </source>
</evidence>
<dbReference type="InterPro" id="IPR002129">
    <property type="entry name" value="PyrdxlP-dep_de-COase"/>
</dbReference>
<sequence length="569" mass="62340">MPGSSRMPISLRGSLESVKKRKPKMSSLSLDMINLDLIRNIVFFYFVLRWTRRTWWKLKGRGIIGAILELYHDIRRIAYGYFLRAPGVRSQVQKQVRESLSKVAEKLTTTDLTRHLVLPKEGMDEDAVRAELTQLAEMDHTRWEDGFVSGAVYHGEEELMQLQTEAFGKFTVANPIHPDVFPGVRKMEAEIVSMVLNLFNAPPGAAGVSTAGGSESILMACLSARQRGYVERGITEPEMIMPETGHTAFRKAAQYFGIKLHLVACPAPSYQVDVRAVSRLINSNTVMLVGSAPNFPHGIIDDIAALSKLALRKKLCLHVDCCLGSFLVPFLEKAGFESQLFDFRLKGVTSISCDTHKYGFAPKGNSTVLYRTAELRTYQYFVCPDWSGGVYASPGIAGSRPGALIAGCWASLMSVGESGYMDACVRIVGTTKKITDAIRETPILGGELEIIGKPLVSVVAFTAKNLDVYDIADGMSGKGWHLNALQNPPAIHVAVTLPIAKIWERLVADLESVVEMEREKERVRIAEGKGAKGKAVGDSAALYGVAGSLPNKSVVVDLANGFLDLLFKV</sequence>
<evidence type="ECO:0000256" key="8">
    <source>
        <dbReference type="ARBA" id="ARBA00022919"/>
    </source>
</evidence>
<organism evidence="18 19">
    <name type="scientific">Emericellopsis atlantica</name>
    <dbReference type="NCBI Taxonomy" id="2614577"/>
    <lineage>
        <taxon>Eukaryota</taxon>
        <taxon>Fungi</taxon>
        <taxon>Dikarya</taxon>
        <taxon>Ascomycota</taxon>
        <taxon>Pezizomycotina</taxon>
        <taxon>Sordariomycetes</taxon>
        <taxon>Hypocreomycetidae</taxon>
        <taxon>Hypocreales</taxon>
        <taxon>Bionectriaceae</taxon>
        <taxon>Emericellopsis</taxon>
    </lineage>
</organism>
<protein>
    <recommendedName>
        <fullName evidence="14">sphinganine-1-phosphate aldolase</fullName>
        <ecNumber evidence="14">4.1.2.27</ecNumber>
    </recommendedName>
    <alternativeName>
        <fullName evidence="15">Sphingosine-1-phosphate aldolase</fullName>
    </alternativeName>
</protein>
<dbReference type="SUPFAM" id="SSF53383">
    <property type="entry name" value="PLP-dependent transferases"/>
    <property type="match status" value="1"/>
</dbReference>
<dbReference type="Pfam" id="PF00282">
    <property type="entry name" value="Pyridoxal_deC"/>
    <property type="match status" value="1"/>
</dbReference>
<comment type="caution">
    <text evidence="18">The sequence shown here is derived from an EMBL/GenBank/DDBJ whole genome shotgun (WGS) entry which is preliminary data.</text>
</comment>
<reference evidence="18" key="1">
    <citation type="journal article" date="2021" name="IMA Fungus">
        <title>Genomic characterization of three marine fungi, including Emericellopsis atlantica sp. nov. with signatures of a generalist lifestyle and marine biomass degradation.</title>
        <authorList>
            <person name="Hagestad O.C."/>
            <person name="Hou L."/>
            <person name="Andersen J.H."/>
            <person name="Hansen E.H."/>
            <person name="Altermark B."/>
            <person name="Li C."/>
            <person name="Kuhnert E."/>
            <person name="Cox R.J."/>
            <person name="Crous P.W."/>
            <person name="Spatafora J.W."/>
            <person name="Lail K."/>
            <person name="Amirebrahimi M."/>
            <person name="Lipzen A."/>
            <person name="Pangilinan J."/>
            <person name="Andreopoulos W."/>
            <person name="Hayes R.D."/>
            <person name="Ng V."/>
            <person name="Grigoriev I.V."/>
            <person name="Jackson S.A."/>
            <person name="Sutton T.D.S."/>
            <person name="Dobson A.D.W."/>
            <person name="Rama T."/>
        </authorList>
    </citation>
    <scope>NUCLEOTIDE SEQUENCE</scope>
    <source>
        <strain evidence="18">TS7</strain>
    </source>
</reference>
<dbReference type="EMBL" id="MU251247">
    <property type="protein sequence ID" value="KAG9256634.1"/>
    <property type="molecule type" value="Genomic_DNA"/>
</dbReference>
<dbReference type="GO" id="GO:0005789">
    <property type="term" value="C:endoplasmic reticulum membrane"/>
    <property type="evidence" value="ECO:0007669"/>
    <property type="project" value="UniProtKB-SubCell"/>
</dbReference>
<dbReference type="InterPro" id="IPR050477">
    <property type="entry name" value="GrpII_AminoAcid_Decarb"/>
</dbReference>
<dbReference type="GeneID" id="70293953"/>
<keyword evidence="19" id="KW-1185">Reference proteome</keyword>
<keyword evidence="10" id="KW-0443">Lipid metabolism</keyword>
<dbReference type="RefSeq" id="XP_046120558.1">
    <property type="nucleotide sequence ID" value="XM_046263050.1"/>
</dbReference>
<evidence type="ECO:0000256" key="15">
    <source>
        <dbReference type="ARBA" id="ARBA00042568"/>
    </source>
</evidence>
<evidence type="ECO:0000256" key="5">
    <source>
        <dbReference type="ARBA" id="ARBA00022692"/>
    </source>
</evidence>
<evidence type="ECO:0000256" key="10">
    <source>
        <dbReference type="ARBA" id="ARBA00023098"/>
    </source>
</evidence>
<comment type="pathway">
    <text evidence="4">Sphingolipid metabolism.</text>
</comment>
<keyword evidence="11" id="KW-0472">Membrane</keyword>
<dbReference type="InterPro" id="IPR015424">
    <property type="entry name" value="PyrdxlP-dep_Trfase"/>
</dbReference>
<name>A0A9P8CR46_9HYPO</name>
<dbReference type="GO" id="GO:0019752">
    <property type="term" value="P:carboxylic acid metabolic process"/>
    <property type="evidence" value="ECO:0007669"/>
    <property type="project" value="InterPro"/>
</dbReference>
<evidence type="ECO:0000313" key="18">
    <source>
        <dbReference type="EMBL" id="KAG9256634.1"/>
    </source>
</evidence>
<evidence type="ECO:0000256" key="13">
    <source>
        <dbReference type="ARBA" id="ARBA00038302"/>
    </source>
</evidence>
<dbReference type="Gene3D" id="3.90.1150.10">
    <property type="entry name" value="Aspartate Aminotransferase, domain 1"/>
    <property type="match status" value="1"/>
</dbReference>
<comment type="subcellular location">
    <subcellularLocation>
        <location evidence="2">Endoplasmic reticulum membrane</location>
        <topology evidence="2">Single-pass membrane protein</topology>
    </subcellularLocation>
</comment>
<keyword evidence="7 16" id="KW-0663">Pyridoxal phosphate</keyword>
<gene>
    <name evidence="18" type="ORF">F5Z01DRAFT_648788</name>
</gene>
<keyword evidence="8" id="KW-0746">Sphingolipid metabolism</keyword>
<comment type="pathway">
    <text evidence="3">Lipid metabolism; sphingolipid metabolism.</text>
</comment>
<accession>A0A9P8CR46</accession>
<dbReference type="GO" id="GO:0030170">
    <property type="term" value="F:pyridoxal phosphate binding"/>
    <property type="evidence" value="ECO:0007669"/>
    <property type="project" value="InterPro"/>
</dbReference>
<dbReference type="FunFam" id="3.40.640.10:FF:000020">
    <property type="entry name" value="sphingosine-1-phosphate lyase 1"/>
    <property type="match status" value="1"/>
</dbReference>
<evidence type="ECO:0000256" key="17">
    <source>
        <dbReference type="RuleBase" id="RU000382"/>
    </source>
</evidence>
<feature type="modified residue" description="N6-(pyridoxal phosphate)lysine" evidence="16">
    <location>
        <position position="357"/>
    </location>
</feature>
<dbReference type="Proteomes" id="UP000887229">
    <property type="component" value="Unassembled WGS sequence"/>
</dbReference>
<comment type="similarity">
    <text evidence="13">Belongs to the group II decarboxylase family. Sphingosine-1-phosphate lyase subfamily.</text>
</comment>
<dbReference type="GO" id="GO:0030149">
    <property type="term" value="P:sphingolipid catabolic process"/>
    <property type="evidence" value="ECO:0007669"/>
    <property type="project" value="TreeGrafter"/>
</dbReference>
<dbReference type="PANTHER" id="PTHR42735:SF6">
    <property type="entry name" value="SPHINGOSINE-1-PHOSPHATE LYASE 1"/>
    <property type="match status" value="1"/>
</dbReference>
<dbReference type="Gene3D" id="3.40.640.10">
    <property type="entry name" value="Type I PLP-dependent aspartate aminotransferase-like (Major domain)"/>
    <property type="match status" value="1"/>
</dbReference>
<evidence type="ECO:0000256" key="6">
    <source>
        <dbReference type="ARBA" id="ARBA00022824"/>
    </source>
</evidence>
<keyword evidence="9" id="KW-1133">Transmembrane helix</keyword>
<evidence type="ECO:0000256" key="12">
    <source>
        <dbReference type="ARBA" id="ARBA00023239"/>
    </source>
</evidence>
<dbReference type="InterPro" id="IPR015421">
    <property type="entry name" value="PyrdxlP-dep_Trfase_major"/>
</dbReference>
<evidence type="ECO:0000313" key="19">
    <source>
        <dbReference type="Proteomes" id="UP000887229"/>
    </source>
</evidence>
<proteinExistence type="inferred from homology"/>
<dbReference type="InterPro" id="IPR015422">
    <property type="entry name" value="PyrdxlP-dep_Trfase_small"/>
</dbReference>
<evidence type="ECO:0000256" key="14">
    <source>
        <dbReference type="ARBA" id="ARBA00038965"/>
    </source>
</evidence>
<dbReference type="OrthoDB" id="10254570at2759"/>
<keyword evidence="12 17" id="KW-0456">Lyase</keyword>
<dbReference type="AlphaFoldDB" id="A0A9P8CR46"/>
<evidence type="ECO:0000256" key="9">
    <source>
        <dbReference type="ARBA" id="ARBA00022989"/>
    </source>
</evidence>
<dbReference type="PANTHER" id="PTHR42735">
    <property type="match status" value="1"/>
</dbReference>